<dbReference type="Pfam" id="PF12796">
    <property type="entry name" value="Ank_2"/>
    <property type="match status" value="1"/>
</dbReference>
<evidence type="ECO:0000313" key="2">
    <source>
        <dbReference type="EMBL" id="PRQ51045.1"/>
    </source>
</evidence>
<gene>
    <name evidence="2" type="ORF">RchiOBHm_Chr2g0139971</name>
</gene>
<sequence>MNKGCPRFAWKVDSNGCLPLHIACEKGHLEIARTLLMIDPDLALEFDHYHYTPVHLAAMVKSKSLRNFFCALPNV</sequence>
<organism evidence="2 3">
    <name type="scientific">Rosa chinensis</name>
    <name type="common">China rose</name>
    <dbReference type="NCBI Taxonomy" id="74649"/>
    <lineage>
        <taxon>Eukaryota</taxon>
        <taxon>Viridiplantae</taxon>
        <taxon>Streptophyta</taxon>
        <taxon>Embryophyta</taxon>
        <taxon>Tracheophyta</taxon>
        <taxon>Spermatophyta</taxon>
        <taxon>Magnoliopsida</taxon>
        <taxon>eudicotyledons</taxon>
        <taxon>Gunneridae</taxon>
        <taxon>Pentapetalae</taxon>
        <taxon>rosids</taxon>
        <taxon>fabids</taxon>
        <taxon>Rosales</taxon>
        <taxon>Rosaceae</taxon>
        <taxon>Rosoideae</taxon>
        <taxon>Rosoideae incertae sedis</taxon>
        <taxon>Rosa</taxon>
    </lineage>
</organism>
<dbReference type="Gramene" id="PRQ51045">
    <property type="protein sequence ID" value="PRQ51045"/>
    <property type="gene ID" value="RchiOBHm_Chr2g0139971"/>
</dbReference>
<reference evidence="2 3" key="1">
    <citation type="journal article" date="2018" name="Nat. Genet.">
        <title>The Rosa genome provides new insights in the design of modern roses.</title>
        <authorList>
            <person name="Bendahmane M."/>
        </authorList>
    </citation>
    <scope>NUCLEOTIDE SEQUENCE [LARGE SCALE GENOMIC DNA]</scope>
    <source>
        <strain evidence="3">cv. Old Blush</strain>
    </source>
</reference>
<dbReference type="PROSITE" id="PS50297">
    <property type="entry name" value="ANK_REP_REGION"/>
    <property type="match status" value="1"/>
</dbReference>
<dbReference type="EMBL" id="PDCK01000040">
    <property type="protein sequence ID" value="PRQ51045.1"/>
    <property type="molecule type" value="Genomic_DNA"/>
</dbReference>
<protein>
    <submittedName>
        <fullName evidence="2">Putative ankyrin repeat-containing domain-containing protein</fullName>
    </submittedName>
</protein>
<dbReference type="AlphaFoldDB" id="A0A2P6RX92"/>
<name>A0A2P6RX92_ROSCH</name>
<evidence type="ECO:0000313" key="3">
    <source>
        <dbReference type="Proteomes" id="UP000238479"/>
    </source>
</evidence>
<keyword evidence="1" id="KW-0040">ANK repeat</keyword>
<feature type="repeat" description="ANK" evidence="1">
    <location>
        <begin position="15"/>
        <end position="47"/>
    </location>
</feature>
<dbReference type="InterPro" id="IPR036770">
    <property type="entry name" value="Ankyrin_rpt-contain_sf"/>
</dbReference>
<dbReference type="STRING" id="74649.A0A2P6RX92"/>
<keyword evidence="3" id="KW-1185">Reference proteome</keyword>
<dbReference type="Gene3D" id="1.25.40.20">
    <property type="entry name" value="Ankyrin repeat-containing domain"/>
    <property type="match status" value="1"/>
</dbReference>
<dbReference type="InterPro" id="IPR002110">
    <property type="entry name" value="Ankyrin_rpt"/>
</dbReference>
<dbReference type="SUPFAM" id="SSF48403">
    <property type="entry name" value="Ankyrin repeat"/>
    <property type="match status" value="1"/>
</dbReference>
<dbReference type="PROSITE" id="PS50088">
    <property type="entry name" value="ANK_REPEAT"/>
    <property type="match status" value="1"/>
</dbReference>
<comment type="caution">
    <text evidence="2">The sequence shown here is derived from an EMBL/GenBank/DDBJ whole genome shotgun (WGS) entry which is preliminary data.</text>
</comment>
<evidence type="ECO:0000256" key="1">
    <source>
        <dbReference type="PROSITE-ProRule" id="PRU00023"/>
    </source>
</evidence>
<accession>A0A2P6RX92</accession>
<proteinExistence type="predicted"/>
<dbReference type="SMART" id="SM00248">
    <property type="entry name" value="ANK"/>
    <property type="match status" value="1"/>
</dbReference>
<dbReference type="Proteomes" id="UP000238479">
    <property type="component" value="Chromosome 2"/>
</dbReference>